<accession>A0A9X3YMW3</accession>
<dbReference type="EMBL" id="JAOVZO020000018">
    <property type="protein sequence ID" value="MDC8013673.1"/>
    <property type="molecule type" value="Genomic_DNA"/>
</dbReference>
<keyword evidence="2" id="KW-1185">Reference proteome</keyword>
<organism evidence="1 2">
    <name type="scientific">Tahibacter soli</name>
    <dbReference type="NCBI Taxonomy" id="2983605"/>
    <lineage>
        <taxon>Bacteria</taxon>
        <taxon>Pseudomonadati</taxon>
        <taxon>Pseudomonadota</taxon>
        <taxon>Gammaproteobacteria</taxon>
        <taxon>Lysobacterales</taxon>
        <taxon>Rhodanobacteraceae</taxon>
        <taxon>Tahibacter</taxon>
    </lineage>
</organism>
<sequence>MKTLELTEWRPGLKTVSLIKAVHTYACRSLSEAKNDVERFLDGETIVLEFLTEQSREAFRSKAVELGVSVR</sequence>
<name>A0A9X3YMW3_9GAMM</name>
<gene>
    <name evidence="1" type="ORF">OD750_014115</name>
</gene>
<evidence type="ECO:0000313" key="2">
    <source>
        <dbReference type="Proteomes" id="UP001139971"/>
    </source>
</evidence>
<reference evidence="1" key="1">
    <citation type="submission" date="2023-02" db="EMBL/GenBank/DDBJ databases">
        <title>Tahibacter soli sp. nov. isolated from soil.</title>
        <authorList>
            <person name="Baek J.H."/>
            <person name="Lee J.K."/>
            <person name="Choi D.G."/>
            <person name="Jeon C.O."/>
        </authorList>
    </citation>
    <scope>NUCLEOTIDE SEQUENCE</scope>
    <source>
        <strain evidence="1">BL</strain>
    </source>
</reference>
<proteinExistence type="predicted"/>
<dbReference type="AlphaFoldDB" id="A0A9X3YMW3"/>
<dbReference type="RefSeq" id="WP_263542366.1">
    <property type="nucleotide sequence ID" value="NZ_JAOVZO020000018.1"/>
</dbReference>
<protein>
    <submittedName>
        <fullName evidence="1">Uncharacterized protein</fullName>
    </submittedName>
</protein>
<comment type="caution">
    <text evidence="1">The sequence shown here is derived from an EMBL/GenBank/DDBJ whole genome shotgun (WGS) entry which is preliminary data.</text>
</comment>
<evidence type="ECO:0000313" key="1">
    <source>
        <dbReference type="EMBL" id="MDC8013673.1"/>
    </source>
</evidence>
<dbReference type="Proteomes" id="UP001139971">
    <property type="component" value="Unassembled WGS sequence"/>
</dbReference>